<keyword evidence="3" id="KW-1185">Reference proteome</keyword>
<feature type="chain" id="PRO_5040804894" description="Secreted protein" evidence="1">
    <location>
        <begin position="27"/>
        <end position="325"/>
    </location>
</feature>
<dbReference type="AlphaFoldDB" id="A0A9X1NMU5"/>
<evidence type="ECO:0000256" key="1">
    <source>
        <dbReference type="SAM" id="SignalP"/>
    </source>
</evidence>
<comment type="caution">
    <text evidence="2">The sequence shown here is derived from an EMBL/GenBank/DDBJ whole genome shotgun (WGS) entry which is preliminary data.</text>
</comment>
<proteinExistence type="predicted"/>
<dbReference type="RefSeq" id="WP_231448814.1">
    <property type="nucleotide sequence ID" value="NZ_JAJOMB010000026.1"/>
</dbReference>
<accession>A0A9X1NMU5</accession>
<dbReference type="Proteomes" id="UP001138997">
    <property type="component" value="Unassembled WGS sequence"/>
</dbReference>
<sequence length="325" mass="34615">MRIALFAASCVVLALAGCGTTAPAPAEPEATASPVRGATQEVPDDWRWETYGRVQLAVPGEWGYGTTERQWCTRSKKEKPFVGRPGALTMVGCSGTGGTEGQAEDFSLSKGGQFVWFGVSDRNRTSASEQEQLTSWVTTGDRITFEMAGERVAIQAPQALREQILDTVRLTENDQNGCPIEAPFAGDPDWRPSGPAVTELGKVKSVSACRYGGAQLGSSIKVKGKKAARAIKAIAEAPKGGGPKTPAANCMQPEDLVAMDQIVLLVEADKQGTIGLRWDGCLHRGLDDGTAVRQLTRPAVRPFVTGPNRISAWTGGARLARIHQP</sequence>
<evidence type="ECO:0000313" key="2">
    <source>
        <dbReference type="EMBL" id="MCD5315993.1"/>
    </source>
</evidence>
<gene>
    <name evidence="2" type="ORF">LR394_34375</name>
</gene>
<protein>
    <recommendedName>
        <fullName evidence="4">Secreted protein</fullName>
    </recommendedName>
</protein>
<keyword evidence="1" id="KW-0732">Signal</keyword>
<feature type="signal peptide" evidence="1">
    <location>
        <begin position="1"/>
        <end position="26"/>
    </location>
</feature>
<evidence type="ECO:0000313" key="3">
    <source>
        <dbReference type="Proteomes" id="UP001138997"/>
    </source>
</evidence>
<organism evidence="2 3">
    <name type="scientific">Kineosporia babensis</name>
    <dbReference type="NCBI Taxonomy" id="499548"/>
    <lineage>
        <taxon>Bacteria</taxon>
        <taxon>Bacillati</taxon>
        <taxon>Actinomycetota</taxon>
        <taxon>Actinomycetes</taxon>
        <taxon>Kineosporiales</taxon>
        <taxon>Kineosporiaceae</taxon>
        <taxon>Kineosporia</taxon>
    </lineage>
</organism>
<dbReference type="EMBL" id="JAJOMB010000026">
    <property type="protein sequence ID" value="MCD5315993.1"/>
    <property type="molecule type" value="Genomic_DNA"/>
</dbReference>
<dbReference type="PROSITE" id="PS51257">
    <property type="entry name" value="PROKAR_LIPOPROTEIN"/>
    <property type="match status" value="1"/>
</dbReference>
<name>A0A9X1NMU5_9ACTN</name>
<reference evidence="2" key="1">
    <citation type="submission" date="2021-11" db="EMBL/GenBank/DDBJ databases">
        <title>Streptomyces corallinus and Kineosporia corallina sp. nov., two new coral-derived marine actinobacteria.</title>
        <authorList>
            <person name="Buangrab K."/>
            <person name="Sutthacheep M."/>
            <person name="Yeemin T."/>
            <person name="Harunari E."/>
            <person name="Igarashi Y."/>
            <person name="Sripreechasak P."/>
            <person name="Kanchanasin P."/>
            <person name="Tanasupawat S."/>
            <person name="Phongsopitanun W."/>
        </authorList>
    </citation>
    <scope>NUCLEOTIDE SEQUENCE</scope>
    <source>
        <strain evidence="2">JCM 31032</strain>
    </source>
</reference>
<evidence type="ECO:0008006" key="4">
    <source>
        <dbReference type="Google" id="ProtNLM"/>
    </source>
</evidence>